<evidence type="ECO:0000313" key="5">
    <source>
        <dbReference type="Proteomes" id="UP000694251"/>
    </source>
</evidence>
<protein>
    <submittedName>
        <fullName evidence="4">Peptidase S8/S53 domain superfamily</fullName>
    </submittedName>
</protein>
<evidence type="ECO:0000313" key="4">
    <source>
        <dbReference type="EMBL" id="KAG7554986.1"/>
    </source>
</evidence>
<dbReference type="OrthoDB" id="1113126at2759"/>
<evidence type="ECO:0000259" key="3">
    <source>
        <dbReference type="Pfam" id="PF05922"/>
    </source>
</evidence>
<comment type="similarity">
    <text evidence="1">Belongs to the peptidase S8 family.</text>
</comment>
<organism evidence="4 5">
    <name type="scientific">Arabidopsis suecica</name>
    <name type="common">Swedish thale-cress</name>
    <name type="synonym">Cardaminopsis suecica</name>
    <dbReference type="NCBI Taxonomy" id="45249"/>
    <lineage>
        <taxon>Eukaryota</taxon>
        <taxon>Viridiplantae</taxon>
        <taxon>Streptophyta</taxon>
        <taxon>Embryophyta</taxon>
        <taxon>Tracheophyta</taxon>
        <taxon>Spermatophyta</taxon>
        <taxon>Magnoliopsida</taxon>
        <taxon>eudicotyledons</taxon>
        <taxon>Gunneridae</taxon>
        <taxon>Pentapetalae</taxon>
        <taxon>rosids</taxon>
        <taxon>malvids</taxon>
        <taxon>Brassicales</taxon>
        <taxon>Brassicaceae</taxon>
        <taxon>Camelineae</taxon>
        <taxon>Arabidopsis</taxon>
    </lineage>
</organism>
<keyword evidence="2" id="KW-0732">Signal</keyword>
<evidence type="ECO:0000256" key="1">
    <source>
        <dbReference type="ARBA" id="ARBA00011073"/>
    </source>
</evidence>
<name>A0A8T1Z7S7_ARASU</name>
<keyword evidence="5" id="KW-1185">Reference proteome</keyword>
<dbReference type="InterPro" id="IPR010259">
    <property type="entry name" value="S8pro/Inhibitor_I9"/>
</dbReference>
<dbReference type="InterPro" id="IPR045051">
    <property type="entry name" value="SBT"/>
</dbReference>
<dbReference type="AlphaFoldDB" id="A0A8T1Z7S7"/>
<feature type="domain" description="Inhibitor I9" evidence="3">
    <location>
        <begin position="1"/>
        <end position="27"/>
    </location>
</feature>
<dbReference type="Pfam" id="PF05922">
    <property type="entry name" value="Inhibitor_I9"/>
    <property type="match status" value="1"/>
</dbReference>
<accession>A0A8T1Z7S7</accession>
<sequence length="176" mass="19753">MIYSYRHGFSGFAAYMTDFQANKLSGRASRRSSSDANHYYQMQTTRTFDYLGLYEYENTLKELLCKANMGEDIIIGVFDSGVWPESESFNDRGLGPIPKRWKGKCIDGNYDDEVHRFHKLAISTEIRLTGPLVATQVAEFSSRGPNSLSPYILKPDIAAPGVAILAASIPFIYMLT</sequence>
<gene>
    <name evidence="4" type="ORF">ISN44_As11g011780</name>
</gene>
<comment type="caution">
    <text evidence="4">The sequence shown here is derived from an EMBL/GenBank/DDBJ whole genome shotgun (WGS) entry which is preliminary data.</text>
</comment>
<dbReference type="EMBL" id="JAEFBJ010000011">
    <property type="protein sequence ID" value="KAG7554986.1"/>
    <property type="molecule type" value="Genomic_DNA"/>
</dbReference>
<proteinExistence type="inferred from homology"/>
<dbReference type="PANTHER" id="PTHR10795">
    <property type="entry name" value="PROPROTEIN CONVERTASE SUBTILISIN/KEXIN"/>
    <property type="match status" value="1"/>
</dbReference>
<evidence type="ECO:0000256" key="2">
    <source>
        <dbReference type="ARBA" id="ARBA00022729"/>
    </source>
</evidence>
<dbReference type="Proteomes" id="UP000694251">
    <property type="component" value="Chromosome 11"/>
</dbReference>
<reference evidence="4 5" key="1">
    <citation type="submission" date="2020-12" db="EMBL/GenBank/DDBJ databases">
        <title>Concerted genomic and epigenomic changes stabilize Arabidopsis allopolyploids.</title>
        <authorList>
            <person name="Chen Z."/>
        </authorList>
    </citation>
    <scope>NUCLEOTIDE SEQUENCE [LARGE SCALE GENOMIC DNA]</scope>
    <source>
        <strain evidence="4">As9502</strain>
        <tissue evidence="4">Leaf</tissue>
    </source>
</reference>